<evidence type="ECO:0000259" key="1">
    <source>
        <dbReference type="Pfam" id="PF11716"/>
    </source>
</evidence>
<sequence>MAARTDDVTDPQLAASLLLMRRGQAYWARRLNELPDAAFDEPSLLPGWTRRHLIAHVGFNARATARLVDWALTGIETPMYESDGQRAEEIAFGSTLPTEALRNLCAHAAVHLNVQWRDLPAAAWSHPVRTAQGRIVPVSETVWMRTREVWVHAVDLRNGGSIADFPDELHDLLLADLVRVWRRRRGDDDRDIVLAPTDRADVHRILPSADDPLIVHGTAADLVAWGTGRGARGVTTPDGAPPPTAPVWL</sequence>
<dbReference type="GO" id="GO:0016853">
    <property type="term" value="F:isomerase activity"/>
    <property type="evidence" value="ECO:0007669"/>
    <property type="project" value="UniProtKB-KW"/>
</dbReference>
<evidence type="ECO:0000313" key="2">
    <source>
        <dbReference type="EMBL" id="SBS72315.1"/>
    </source>
</evidence>
<gene>
    <name evidence="2" type="ORF">MIPYR_20533</name>
</gene>
<dbReference type="Pfam" id="PF11716">
    <property type="entry name" value="MDMPI_N"/>
    <property type="match status" value="1"/>
</dbReference>
<dbReference type="GO" id="GO:0046872">
    <property type="term" value="F:metal ion binding"/>
    <property type="evidence" value="ECO:0007669"/>
    <property type="project" value="InterPro"/>
</dbReference>
<dbReference type="RefSeq" id="WP_295575532.1">
    <property type="nucleotide sequence ID" value="NZ_FLQR01000006.1"/>
</dbReference>
<dbReference type="InterPro" id="IPR024344">
    <property type="entry name" value="MDMPI_metal-binding"/>
</dbReference>
<reference evidence="2" key="1">
    <citation type="submission" date="2016-03" db="EMBL/GenBank/DDBJ databases">
        <authorList>
            <person name="Ploux O."/>
        </authorList>
    </citation>
    <scope>NUCLEOTIDE SEQUENCE</scope>
    <source>
        <strain evidence="2">UC1</strain>
    </source>
</reference>
<feature type="domain" description="Mycothiol-dependent maleylpyruvate isomerase metal-binding" evidence="1">
    <location>
        <begin position="21"/>
        <end position="157"/>
    </location>
</feature>
<dbReference type="Gene3D" id="1.20.120.450">
    <property type="entry name" value="dinb family like domain"/>
    <property type="match status" value="1"/>
</dbReference>
<dbReference type="InterPro" id="IPR034660">
    <property type="entry name" value="DinB/YfiT-like"/>
</dbReference>
<keyword evidence="2" id="KW-0670">Pyruvate</keyword>
<keyword evidence="2" id="KW-0413">Isomerase</keyword>
<accession>A0A1Y5P0Z5</accession>
<proteinExistence type="predicted"/>
<organism evidence="2">
    <name type="scientific">uncultured Microbacterium sp</name>
    <dbReference type="NCBI Taxonomy" id="191216"/>
    <lineage>
        <taxon>Bacteria</taxon>
        <taxon>Bacillati</taxon>
        <taxon>Actinomycetota</taxon>
        <taxon>Actinomycetes</taxon>
        <taxon>Micrococcales</taxon>
        <taxon>Microbacteriaceae</taxon>
        <taxon>Microbacterium</taxon>
        <taxon>environmental samples</taxon>
    </lineage>
</organism>
<dbReference type="SUPFAM" id="SSF109854">
    <property type="entry name" value="DinB/YfiT-like putative metalloenzymes"/>
    <property type="match status" value="1"/>
</dbReference>
<name>A0A1Y5P0Z5_9MICO</name>
<dbReference type="EMBL" id="FLQR01000006">
    <property type="protein sequence ID" value="SBS72315.1"/>
    <property type="molecule type" value="Genomic_DNA"/>
</dbReference>
<dbReference type="NCBIfam" id="TIGR03083">
    <property type="entry name" value="maleylpyruvate isomerase family mycothiol-dependent enzyme"/>
    <property type="match status" value="1"/>
</dbReference>
<protein>
    <submittedName>
        <fullName evidence="2">Mycothiol-dependent maleylpyruvate isomerase</fullName>
    </submittedName>
</protein>
<dbReference type="SUPFAM" id="SSF55718">
    <property type="entry name" value="SCP-like"/>
    <property type="match status" value="1"/>
</dbReference>
<dbReference type="AlphaFoldDB" id="A0A1Y5P0Z5"/>
<dbReference type="Gene3D" id="3.30.1050.20">
    <property type="match status" value="1"/>
</dbReference>
<dbReference type="InterPro" id="IPR036527">
    <property type="entry name" value="SCP2_sterol-bd_dom_sf"/>
</dbReference>
<dbReference type="InterPro" id="IPR017517">
    <property type="entry name" value="Maleyloyr_isom"/>
</dbReference>